<evidence type="ECO:0000256" key="2">
    <source>
        <dbReference type="SAM" id="Phobius"/>
    </source>
</evidence>
<feature type="transmembrane region" description="Helical" evidence="2">
    <location>
        <begin position="20"/>
        <end position="36"/>
    </location>
</feature>
<name>A0ABQ3VTM8_9CHLR</name>
<keyword evidence="4" id="KW-1185">Reference proteome</keyword>
<reference evidence="3 4" key="1">
    <citation type="journal article" date="2021" name="Int. J. Syst. Evol. Microbiol.">
        <title>Reticulibacter mediterranei gen. nov., sp. nov., within the new family Reticulibacteraceae fam. nov., and Ktedonospora formicarum gen. nov., sp. nov., Ktedonobacter robiniae sp. nov., Dictyobacter formicarum sp. nov. and Dictyobacter arantiisoli sp. nov., belonging to the class Ktedonobacteria.</title>
        <authorList>
            <person name="Yabe S."/>
            <person name="Zheng Y."/>
            <person name="Wang C.M."/>
            <person name="Sakai Y."/>
            <person name="Abe K."/>
            <person name="Yokota A."/>
            <person name="Donadio S."/>
            <person name="Cavaletti L."/>
            <person name="Monciardini P."/>
        </authorList>
    </citation>
    <scope>NUCLEOTIDE SEQUENCE [LARGE SCALE GENOMIC DNA]</scope>
    <source>
        <strain evidence="3 4">SOSP1-9</strain>
    </source>
</reference>
<dbReference type="EMBL" id="BNJJ01000029">
    <property type="protein sequence ID" value="GHO88913.1"/>
    <property type="molecule type" value="Genomic_DNA"/>
</dbReference>
<protein>
    <submittedName>
        <fullName evidence="3">Uncharacterized protein</fullName>
    </submittedName>
</protein>
<organism evidence="3 4">
    <name type="scientific">Dictyobacter formicarum</name>
    <dbReference type="NCBI Taxonomy" id="2778368"/>
    <lineage>
        <taxon>Bacteria</taxon>
        <taxon>Bacillati</taxon>
        <taxon>Chloroflexota</taxon>
        <taxon>Ktedonobacteria</taxon>
        <taxon>Ktedonobacterales</taxon>
        <taxon>Dictyobacteraceae</taxon>
        <taxon>Dictyobacter</taxon>
    </lineage>
</organism>
<evidence type="ECO:0000256" key="1">
    <source>
        <dbReference type="SAM" id="MobiDB-lite"/>
    </source>
</evidence>
<feature type="compositionally biased region" description="Pro residues" evidence="1">
    <location>
        <begin position="81"/>
        <end position="91"/>
    </location>
</feature>
<gene>
    <name evidence="3" type="ORF">KSZ_69190</name>
</gene>
<keyword evidence="2" id="KW-1133">Transmembrane helix</keyword>
<evidence type="ECO:0000313" key="4">
    <source>
        <dbReference type="Proteomes" id="UP000635565"/>
    </source>
</evidence>
<keyword evidence="2" id="KW-0812">Transmembrane</keyword>
<accession>A0ABQ3VTM8</accession>
<feature type="region of interest" description="Disordered" evidence="1">
    <location>
        <begin position="121"/>
        <end position="152"/>
    </location>
</feature>
<feature type="compositionally biased region" description="Low complexity" evidence="1">
    <location>
        <begin position="70"/>
        <end position="80"/>
    </location>
</feature>
<dbReference type="RefSeq" id="WP_201366458.1">
    <property type="nucleotide sequence ID" value="NZ_BNJJ01000029.1"/>
</dbReference>
<comment type="caution">
    <text evidence="3">The sequence shown here is derived from an EMBL/GenBank/DDBJ whole genome shotgun (WGS) entry which is preliminary data.</text>
</comment>
<dbReference type="Proteomes" id="UP000635565">
    <property type="component" value="Unassembled WGS sequence"/>
</dbReference>
<feature type="transmembrane region" description="Helical" evidence="2">
    <location>
        <begin position="42"/>
        <end position="59"/>
    </location>
</feature>
<feature type="region of interest" description="Disordered" evidence="1">
    <location>
        <begin position="64"/>
        <end position="99"/>
    </location>
</feature>
<sequence length="152" mass="18505">MYWFDYRSGYPRYRRRRRGFYGFPWWLFFAFFWVIPRQFWGFIFIGFLVLALLTFISYMNSRSQGMNQSQPYYNPGAQNPPQQPYYQPTPQPHEQVEADQPYYQPYQQGYQYQASANERANYTEEAYGQAPEQIQEDPYQPKAEYPQQMPPM</sequence>
<evidence type="ECO:0000313" key="3">
    <source>
        <dbReference type="EMBL" id="GHO88913.1"/>
    </source>
</evidence>
<proteinExistence type="predicted"/>
<keyword evidence="2" id="KW-0472">Membrane</keyword>